<dbReference type="Gene3D" id="1.10.357.10">
    <property type="entry name" value="Tetracycline Repressor, domain 2"/>
    <property type="match status" value="1"/>
</dbReference>
<dbReference type="InterPro" id="IPR001647">
    <property type="entry name" value="HTH_TetR"/>
</dbReference>
<evidence type="ECO:0000313" key="5">
    <source>
        <dbReference type="Proteomes" id="UP000600865"/>
    </source>
</evidence>
<feature type="domain" description="HTH tetR-type" evidence="3">
    <location>
        <begin position="4"/>
        <end position="64"/>
    </location>
</feature>
<gene>
    <name evidence="4" type="ORF">GCM10011309_12970</name>
</gene>
<dbReference type="RefSeq" id="WP_189582971.1">
    <property type="nucleotide sequence ID" value="NZ_BMYV01000001.1"/>
</dbReference>
<dbReference type="GO" id="GO:0003677">
    <property type="term" value="F:DNA binding"/>
    <property type="evidence" value="ECO:0007669"/>
    <property type="project" value="UniProtKB-UniRule"/>
</dbReference>
<protein>
    <recommendedName>
        <fullName evidence="3">HTH tetR-type domain-containing protein</fullName>
    </recommendedName>
</protein>
<dbReference type="PRINTS" id="PR00455">
    <property type="entry name" value="HTHTETR"/>
</dbReference>
<dbReference type="SUPFAM" id="SSF46689">
    <property type="entry name" value="Homeodomain-like"/>
    <property type="match status" value="1"/>
</dbReference>
<evidence type="ECO:0000256" key="2">
    <source>
        <dbReference type="PROSITE-ProRule" id="PRU00335"/>
    </source>
</evidence>
<evidence type="ECO:0000259" key="3">
    <source>
        <dbReference type="PROSITE" id="PS50977"/>
    </source>
</evidence>
<dbReference type="Pfam" id="PF13972">
    <property type="entry name" value="TetR"/>
    <property type="match status" value="1"/>
</dbReference>
<dbReference type="Proteomes" id="UP000600865">
    <property type="component" value="Unassembled WGS sequence"/>
</dbReference>
<dbReference type="InterPro" id="IPR009057">
    <property type="entry name" value="Homeodomain-like_sf"/>
</dbReference>
<dbReference type="InterPro" id="IPR025722">
    <property type="entry name" value="TetR"/>
</dbReference>
<feature type="DNA-binding region" description="H-T-H motif" evidence="2">
    <location>
        <begin position="27"/>
        <end position="46"/>
    </location>
</feature>
<evidence type="ECO:0000313" key="4">
    <source>
        <dbReference type="EMBL" id="GGX64273.1"/>
    </source>
</evidence>
<dbReference type="EMBL" id="BMYV01000001">
    <property type="protein sequence ID" value="GGX64273.1"/>
    <property type="molecule type" value="Genomic_DNA"/>
</dbReference>
<organism evidence="4 5">
    <name type="scientific">Litorimonas cladophorae</name>
    <dbReference type="NCBI Taxonomy" id="1220491"/>
    <lineage>
        <taxon>Bacteria</taxon>
        <taxon>Pseudomonadati</taxon>
        <taxon>Pseudomonadota</taxon>
        <taxon>Alphaproteobacteria</taxon>
        <taxon>Maricaulales</taxon>
        <taxon>Robiginitomaculaceae</taxon>
    </lineage>
</organism>
<dbReference type="PANTHER" id="PTHR43479">
    <property type="entry name" value="ACREF/ENVCD OPERON REPRESSOR-RELATED"/>
    <property type="match status" value="1"/>
</dbReference>
<evidence type="ECO:0000256" key="1">
    <source>
        <dbReference type="ARBA" id="ARBA00023125"/>
    </source>
</evidence>
<accession>A0A918NFJ8</accession>
<dbReference type="Pfam" id="PF00440">
    <property type="entry name" value="TetR_N"/>
    <property type="match status" value="1"/>
</dbReference>
<keyword evidence="1 2" id="KW-0238">DNA-binding</keyword>
<sequence length="217" mass="24961">MTRSATKTKILATALALFNNEGEAQISAVDIASVLEMSPGNLYYHYKGKDQIIKALFEDFDAEIRQVLSAPLKDPLAIEDNWIYLYIIFEEIFDFRFFYRNQGELLRRIPELRGPFSRILALKERAAFSLLSTLEDIDKLHFDEGEKGALAGRIAQHFTFWLQYHDLRYGPENNGRGPEKRLIDQGVFMTLIQITPYWTHGEGYAELLSEFASGKID</sequence>
<comment type="caution">
    <text evidence="4">The sequence shown here is derived from an EMBL/GenBank/DDBJ whole genome shotgun (WGS) entry which is preliminary data.</text>
</comment>
<dbReference type="PANTHER" id="PTHR43479:SF12">
    <property type="entry name" value="TRANSCRIPTIONAL REGULATORY PROTEIN"/>
    <property type="match status" value="1"/>
</dbReference>
<keyword evidence="5" id="KW-1185">Reference proteome</keyword>
<dbReference type="InterPro" id="IPR050624">
    <property type="entry name" value="HTH-type_Tx_Regulator"/>
</dbReference>
<dbReference type="AlphaFoldDB" id="A0A918NFJ8"/>
<proteinExistence type="predicted"/>
<dbReference type="PROSITE" id="PS50977">
    <property type="entry name" value="HTH_TETR_2"/>
    <property type="match status" value="1"/>
</dbReference>
<reference evidence="4 5" key="1">
    <citation type="journal article" date="2014" name="Int. J. Syst. Evol. Microbiol.">
        <title>Complete genome sequence of Corynebacterium casei LMG S-19264T (=DSM 44701T), isolated from a smear-ripened cheese.</title>
        <authorList>
            <consortium name="US DOE Joint Genome Institute (JGI-PGF)"/>
            <person name="Walter F."/>
            <person name="Albersmeier A."/>
            <person name="Kalinowski J."/>
            <person name="Ruckert C."/>
        </authorList>
    </citation>
    <scope>NUCLEOTIDE SEQUENCE [LARGE SCALE GENOMIC DNA]</scope>
    <source>
        <strain evidence="4 5">KCTC 23968</strain>
    </source>
</reference>
<name>A0A918NFJ8_9PROT</name>